<reference evidence="4 5" key="1">
    <citation type="submission" date="2017-06" db="EMBL/GenBank/DDBJ databases">
        <title>Whole Genome Sequences of Colwellia marinimaniae MTCD1.</title>
        <authorList>
            <person name="Kusumoto H."/>
            <person name="Inoue M."/>
            <person name="Tanikawa K."/>
            <person name="Maeji H."/>
            <person name="Cameron J.H."/>
            <person name="Bartlett D.H."/>
        </authorList>
    </citation>
    <scope>NUCLEOTIDE SEQUENCE [LARGE SCALE GENOMIC DNA]</scope>
    <source>
        <strain evidence="4 5">MTCD1</strain>
    </source>
</reference>
<feature type="domain" description="Solute-binding protein family 3/N-terminal" evidence="3">
    <location>
        <begin position="25"/>
        <end position="248"/>
    </location>
</feature>
<dbReference type="EMBL" id="BDQM01000049">
    <property type="protein sequence ID" value="GAW97831.1"/>
    <property type="molecule type" value="Genomic_DNA"/>
</dbReference>
<dbReference type="Gene3D" id="3.40.190.10">
    <property type="entry name" value="Periplasmic binding protein-like II"/>
    <property type="match status" value="2"/>
</dbReference>
<dbReference type="SUPFAM" id="SSF53850">
    <property type="entry name" value="Periplasmic binding protein-like II"/>
    <property type="match status" value="1"/>
</dbReference>
<proteinExistence type="inferred from homology"/>
<dbReference type="SMART" id="SM00062">
    <property type="entry name" value="PBPb"/>
    <property type="match status" value="1"/>
</dbReference>
<evidence type="ECO:0000256" key="1">
    <source>
        <dbReference type="ARBA" id="ARBA00010333"/>
    </source>
</evidence>
<dbReference type="Pfam" id="PF00497">
    <property type="entry name" value="SBP_bac_3"/>
    <property type="match status" value="1"/>
</dbReference>
<comment type="similarity">
    <text evidence="1">Belongs to the bacterial solute-binding protein 3 family.</text>
</comment>
<gene>
    <name evidence="4" type="ORF">MTCD1_03479</name>
</gene>
<accession>A0ABQ0MZP5</accession>
<dbReference type="RefSeq" id="WP_057183021.1">
    <property type="nucleotide sequence ID" value="NZ_BDQM01000049.1"/>
</dbReference>
<name>A0ABQ0MZP5_9GAMM</name>
<dbReference type="PANTHER" id="PTHR35936:SF25">
    <property type="entry name" value="ABC TRANSPORTER SUBSTRATE-BINDING PROTEIN"/>
    <property type="match status" value="1"/>
</dbReference>
<keyword evidence="2" id="KW-0732">Signal</keyword>
<dbReference type="PANTHER" id="PTHR35936">
    <property type="entry name" value="MEMBRANE-BOUND LYTIC MUREIN TRANSGLYCOSYLASE F"/>
    <property type="match status" value="1"/>
</dbReference>
<evidence type="ECO:0000313" key="4">
    <source>
        <dbReference type="EMBL" id="GAW97831.1"/>
    </source>
</evidence>
<organism evidence="4 5">
    <name type="scientific">Colwellia marinimaniae</name>
    <dbReference type="NCBI Taxonomy" id="1513592"/>
    <lineage>
        <taxon>Bacteria</taxon>
        <taxon>Pseudomonadati</taxon>
        <taxon>Pseudomonadota</taxon>
        <taxon>Gammaproteobacteria</taxon>
        <taxon>Alteromonadales</taxon>
        <taxon>Colwelliaceae</taxon>
        <taxon>Colwellia</taxon>
    </lineage>
</organism>
<sequence length="248" mass="28323">MKYYVVIFSFFCPLVLADVSELSGELRIATYLEPPFVDFVDNQLVGPNIEIVKLLAKALTLKAVFVRCPFARCLSMTKRGQTDMILGLRNLPERQKDLIFIEPPLLVQRQPLRFFTLATKEIVINNFEDLKDLIVGTIRGATYYPQFDNNQTINKVEITSREQLVKMLLKGHIDVILEREESIVPLLPKTEYLQKIALANYQYDKTVNSYIALSRHSANSRYAALLSQHLAVAIENGTIDSIRAKYSH</sequence>
<evidence type="ECO:0000313" key="5">
    <source>
        <dbReference type="Proteomes" id="UP000197068"/>
    </source>
</evidence>
<dbReference type="Proteomes" id="UP000197068">
    <property type="component" value="Unassembled WGS sequence"/>
</dbReference>
<comment type="caution">
    <text evidence="4">The sequence shown here is derived from an EMBL/GenBank/DDBJ whole genome shotgun (WGS) entry which is preliminary data.</text>
</comment>
<evidence type="ECO:0000259" key="3">
    <source>
        <dbReference type="SMART" id="SM00062"/>
    </source>
</evidence>
<protein>
    <submittedName>
        <fullName evidence="4">ABC transporter substrate-binding protein</fullName>
    </submittedName>
</protein>
<dbReference type="InterPro" id="IPR001638">
    <property type="entry name" value="Solute-binding_3/MltF_N"/>
</dbReference>
<keyword evidence="5" id="KW-1185">Reference proteome</keyword>
<evidence type="ECO:0000256" key="2">
    <source>
        <dbReference type="ARBA" id="ARBA00022729"/>
    </source>
</evidence>